<evidence type="ECO:0000259" key="9">
    <source>
        <dbReference type="Pfam" id="PF02706"/>
    </source>
</evidence>
<organism evidence="10 11">
    <name type="scientific">Xaviernesmea oryzae</name>
    <dbReference type="NCBI Taxonomy" id="464029"/>
    <lineage>
        <taxon>Bacteria</taxon>
        <taxon>Pseudomonadati</taxon>
        <taxon>Pseudomonadota</taxon>
        <taxon>Alphaproteobacteria</taxon>
        <taxon>Hyphomicrobiales</taxon>
        <taxon>Rhizobiaceae</taxon>
        <taxon>Rhizobium/Agrobacterium group</taxon>
        <taxon>Xaviernesmea</taxon>
    </lineage>
</organism>
<proteinExistence type="predicted"/>
<keyword evidence="2" id="KW-1003">Cell membrane</keyword>
<feature type="coiled-coil region" evidence="6">
    <location>
        <begin position="208"/>
        <end position="339"/>
    </location>
</feature>
<dbReference type="Proteomes" id="UP000192903">
    <property type="component" value="Unassembled WGS sequence"/>
</dbReference>
<name>A0A1X7FEY0_9HYPH</name>
<gene>
    <name evidence="10" type="ORF">SAMN02982989_2877</name>
</gene>
<evidence type="ECO:0000256" key="5">
    <source>
        <dbReference type="ARBA" id="ARBA00023136"/>
    </source>
</evidence>
<dbReference type="InterPro" id="IPR027417">
    <property type="entry name" value="P-loop_NTPase"/>
</dbReference>
<evidence type="ECO:0000256" key="8">
    <source>
        <dbReference type="SAM" id="Phobius"/>
    </source>
</evidence>
<evidence type="ECO:0000256" key="7">
    <source>
        <dbReference type="SAM" id="MobiDB-lite"/>
    </source>
</evidence>
<dbReference type="AlphaFoldDB" id="A0A1X7FEY0"/>
<keyword evidence="5 8" id="KW-0472">Membrane</keyword>
<dbReference type="Pfam" id="PF02706">
    <property type="entry name" value="Wzz"/>
    <property type="match status" value="1"/>
</dbReference>
<dbReference type="STRING" id="464029.SAMN02982989_2877"/>
<feature type="transmembrane region" description="Helical" evidence="8">
    <location>
        <begin position="433"/>
        <end position="459"/>
    </location>
</feature>
<keyword evidence="3 8" id="KW-0812">Transmembrane</keyword>
<comment type="subcellular location">
    <subcellularLocation>
        <location evidence="1">Cell membrane</location>
        <topology evidence="1">Multi-pass membrane protein</topology>
    </subcellularLocation>
</comment>
<evidence type="ECO:0000313" key="10">
    <source>
        <dbReference type="EMBL" id="SMF50910.1"/>
    </source>
</evidence>
<dbReference type="EMBL" id="FXAF01000006">
    <property type="protein sequence ID" value="SMF50910.1"/>
    <property type="molecule type" value="Genomic_DNA"/>
</dbReference>
<evidence type="ECO:0000256" key="2">
    <source>
        <dbReference type="ARBA" id="ARBA00022475"/>
    </source>
</evidence>
<reference evidence="11" key="1">
    <citation type="submission" date="2017-04" db="EMBL/GenBank/DDBJ databases">
        <authorList>
            <person name="Varghese N."/>
            <person name="Submissions S."/>
        </authorList>
    </citation>
    <scope>NUCLEOTIDE SEQUENCE [LARGE SCALE GENOMIC DNA]</scope>
    <source>
        <strain evidence="11">B4P</strain>
    </source>
</reference>
<evidence type="ECO:0000256" key="6">
    <source>
        <dbReference type="SAM" id="Coils"/>
    </source>
</evidence>
<dbReference type="SUPFAM" id="SSF52540">
    <property type="entry name" value="P-loop containing nucleoside triphosphate hydrolases"/>
    <property type="match status" value="1"/>
</dbReference>
<dbReference type="GO" id="GO:0005886">
    <property type="term" value="C:plasma membrane"/>
    <property type="evidence" value="ECO:0007669"/>
    <property type="project" value="UniProtKB-SubCell"/>
</dbReference>
<accession>A0A1X7FEY0</accession>
<keyword evidence="11" id="KW-1185">Reference proteome</keyword>
<dbReference type="PANTHER" id="PTHR32309:SF13">
    <property type="entry name" value="FERRIC ENTEROBACTIN TRANSPORT PROTEIN FEPE"/>
    <property type="match status" value="1"/>
</dbReference>
<dbReference type="InterPro" id="IPR050445">
    <property type="entry name" value="Bact_polysacc_biosynth/exp"/>
</dbReference>
<keyword evidence="4 8" id="KW-1133">Transmembrane helix</keyword>
<dbReference type="InterPro" id="IPR003856">
    <property type="entry name" value="LPS_length_determ_N"/>
</dbReference>
<protein>
    <submittedName>
        <fullName evidence="10">Exopolysaccharide transport protein family</fullName>
    </submittedName>
</protein>
<dbReference type="GO" id="GO:0004713">
    <property type="term" value="F:protein tyrosine kinase activity"/>
    <property type="evidence" value="ECO:0007669"/>
    <property type="project" value="TreeGrafter"/>
</dbReference>
<evidence type="ECO:0000256" key="4">
    <source>
        <dbReference type="ARBA" id="ARBA00022989"/>
    </source>
</evidence>
<evidence type="ECO:0000313" key="11">
    <source>
        <dbReference type="Proteomes" id="UP000192903"/>
    </source>
</evidence>
<evidence type="ECO:0000256" key="3">
    <source>
        <dbReference type="ARBA" id="ARBA00022692"/>
    </source>
</evidence>
<sequence length="747" mass="80379">MSGVNGGNQDVDIDLGRIVSAVWERKARIIGVTVVAAAAALVATSLTTPSYRGETRLLIESRSPNLTGGEGAPQANDPVLDALNITSQAQVLQSTDLIRRVARELNLAELKEFDPAAQSLLPDPLVLIGLKQDPMKLDAEDRVIREFRDKLEVYPVENSRVIAIEFSSHDPKLAADIPNKMAEVYLEIQSGAKLDTHSETAKWLEPEIATLTQKVQEAERKVADYRSSNGLFQTTETNSFSAQQLNDISTELARVRAERANAEARAENVRAALKAGRDSDTLADVVGSQVIQRLKEAEANLQAQISDQSTQLLDGHPRLRGLRAQLAGIRQQIDSETKKILASLDNEAEVSRLRERQLMGQLNGLKADSAKAGEEEVGLRALEREATAQRQLLETYLARYREATSRIESNSSPADARVVSRAVEPSEPYFPKIIPIVVVVSLATFILGCLMIMVVELFSGRALRPSGLRDAEPEAEVEAAPAPAAPAETDAAAPLPIHRMQAEAARFSRPEPAQEEETVAAATPSEPEEPAKETPAARPAEERDVAAAGDQAFTIASVAHYLLRHGIPVAIGISPGGDEGSSASVMLAREIAGRGRTVVLVDMTGSACPTRLMADEPGLPGITDLLCGETAFGDAIHRDRLSDAHIIPHGASDPAQAMRGADRLTMIIDALADAYDLVLVECGPAEISGVSRLTRNELAEIVLSVPGFKDEDVATLVTDFETAGYRNVLVMTEAGDRRSPRPGRRAA</sequence>
<evidence type="ECO:0000256" key="1">
    <source>
        <dbReference type="ARBA" id="ARBA00004651"/>
    </source>
</evidence>
<dbReference type="PANTHER" id="PTHR32309">
    <property type="entry name" value="TYROSINE-PROTEIN KINASE"/>
    <property type="match status" value="1"/>
</dbReference>
<dbReference type="Gene3D" id="3.40.50.300">
    <property type="entry name" value="P-loop containing nucleotide triphosphate hydrolases"/>
    <property type="match status" value="1"/>
</dbReference>
<dbReference type="RefSeq" id="WP_085423003.1">
    <property type="nucleotide sequence ID" value="NZ_FXAF01000006.1"/>
</dbReference>
<keyword evidence="6" id="KW-0175">Coiled coil</keyword>
<dbReference type="OrthoDB" id="7786248at2"/>
<feature type="domain" description="Polysaccharide chain length determinant N-terminal" evidence="9">
    <location>
        <begin position="12"/>
        <end position="105"/>
    </location>
</feature>
<feature type="region of interest" description="Disordered" evidence="7">
    <location>
        <begin position="504"/>
        <end position="544"/>
    </location>
</feature>